<reference evidence="3" key="1">
    <citation type="journal article" date="2019" name="Int. J. Syst. Evol. Microbiol.">
        <title>The Global Catalogue of Microorganisms (GCM) 10K type strain sequencing project: providing services to taxonomists for standard genome sequencing and annotation.</title>
        <authorList>
            <consortium name="The Broad Institute Genomics Platform"/>
            <consortium name="The Broad Institute Genome Sequencing Center for Infectious Disease"/>
            <person name="Wu L."/>
            <person name="Ma J."/>
        </authorList>
    </citation>
    <scope>NUCLEOTIDE SEQUENCE [LARGE SCALE GENOMIC DNA]</scope>
    <source>
        <strain evidence="3">CCUG 62763</strain>
    </source>
</reference>
<name>A0ABV9LKL0_9ACTN</name>
<dbReference type="Gene3D" id="2.130.10.10">
    <property type="entry name" value="YVTN repeat-like/Quinoprotein amine dehydrogenase"/>
    <property type="match status" value="1"/>
</dbReference>
<accession>A0ABV9LKL0</accession>
<feature type="signal peptide" evidence="1">
    <location>
        <begin position="1"/>
        <end position="22"/>
    </location>
</feature>
<protein>
    <recommendedName>
        <fullName evidence="4">DNA-binding beta-propeller fold protein YncE</fullName>
    </recommendedName>
</protein>
<organism evidence="2 3">
    <name type="scientific">Geodermatophilus arenarius</name>
    <dbReference type="NCBI Taxonomy" id="1137990"/>
    <lineage>
        <taxon>Bacteria</taxon>
        <taxon>Bacillati</taxon>
        <taxon>Actinomycetota</taxon>
        <taxon>Actinomycetes</taxon>
        <taxon>Geodermatophilales</taxon>
        <taxon>Geodermatophilaceae</taxon>
        <taxon>Geodermatophilus</taxon>
    </lineage>
</organism>
<proteinExistence type="predicted"/>
<dbReference type="SUPFAM" id="SSF50969">
    <property type="entry name" value="YVTN repeat-like/Quinoprotein amine dehydrogenase"/>
    <property type="match status" value="1"/>
</dbReference>
<evidence type="ECO:0000313" key="2">
    <source>
        <dbReference type="EMBL" id="MFC4694022.1"/>
    </source>
</evidence>
<gene>
    <name evidence="2" type="ORF">ACFO3M_11560</name>
</gene>
<keyword evidence="1" id="KW-0732">Signal</keyword>
<dbReference type="EMBL" id="JBHSGR010000011">
    <property type="protein sequence ID" value="MFC4694022.1"/>
    <property type="molecule type" value="Genomic_DNA"/>
</dbReference>
<dbReference type="RefSeq" id="WP_387988740.1">
    <property type="nucleotide sequence ID" value="NZ_JBHSGR010000011.1"/>
</dbReference>
<feature type="chain" id="PRO_5045653025" description="DNA-binding beta-propeller fold protein YncE" evidence="1">
    <location>
        <begin position="23"/>
        <end position="336"/>
    </location>
</feature>
<dbReference type="PROSITE" id="PS51257">
    <property type="entry name" value="PROKAR_LIPOPROTEIN"/>
    <property type="match status" value="1"/>
</dbReference>
<dbReference type="InterPro" id="IPR011044">
    <property type="entry name" value="Quino_amine_DH_bsu"/>
</dbReference>
<evidence type="ECO:0008006" key="4">
    <source>
        <dbReference type="Google" id="ProtNLM"/>
    </source>
</evidence>
<evidence type="ECO:0000256" key="1">
    <source>
        <dbReference type="SAM" id="SignalP"/>
    </source>
</evidence>
<evidence type="ECO:0000313" key="3">
    <source>
        <dbReference type="Proteomes" id="UP001596025"/>
    </source>
</evidence>
<dbReference type="InterPro" id="IPR015943">
    <property type="entry name" value="WD40/YVTN_repeat-like_dom_sf"/>
</dbReference>
<comment type="caution">
    <text evidence="2">The sequence shown here is derived from an EMBL/GenBank/DDBJ whole genome shotgun (WGS) entry which is preliminary data.</text>
</comment>
<dbReference type="Proteomes" id="UP001596025">
    <property type="component" value="Unassembled WGS sequence"/>
</dbReference>
<keyword evidence="3" id="KW-1185">Reference proteome</keyword>
<sequence>MRPSPGLVLAALVLTGCGGAIAGTAIPGPTTVSLADVAGADAEVLDVAATADGRSVALLAPPGGPLTLADVAADGTVTVVPLRGLDSERPGLTRIAADGEGVVVVGFAAGRVALVEADLRRADAPEPVGTLGAADVSALDAVVIDGVLLLALSGIDGAHRLVAVDPESGVVRDEVALPGTPRDLHVSGDGMVVVATDTGRSASVVIVDAALQIIGEVPTGPGAAGPLTVVDGDVYATVGGSGDVSITRGSEVLATVPGDLPALVTVDGDRATLVDTVADGEVPRVLQRSVDLAAGEVVAEVELCDGGAVDGSDVDGSGRASVVSDCRGEPVLWRFG</sequence>